<keyword evidence="1" id="KW-1133">Transmembrane helix</keyword>
<organism evidence="2 3">
    <name type="scientific">Micromonospora pallida</name>
    <dbReference type="NCBI Taxonomy" id="145854"/>
    <lineage>
        <taxon>Bacteria</taxon>
        <taxon>Bacillati</taxon>
        <taxon>Actinomycetota</taxon>
        <taxon>Actinomycetes</taxon>
        <taxon>Micromonosporales</taxon>
        <taxon>Micromonosporaceae</taxon>
        <taxon>Micromonospora</taxon>
    </lineage>
</organism>
<evidence type="ECO:0000256" key="1">
    <source>
        <dbReference type="SAM" id="Phobius"/>
    </source>
</evidence>
<dbReference type="Proteomes" id="UP000198959">
    <property type="component" value="Unassembled WGS sequence"/>
</dbReference>
<dbReference type="AlphaFoldDB" id="A0A1C6TCY1"/>
<dbReference type="EMBL" id="FMHW01000002">
    <property type="protein sequence ID" value="SCL39666.1"/>
    <property type="molecule type" value="Genomic_DNA"/>
</dbReference>
<gene>
    <name evidence="2" type="ORF">GA0074692_5440</name>
</gene>
<dbReference type="Pfam" id="PF26606">
    <property type="entry name" value="SCO4848"/>
    <property type="match status" value="1"/>
</dbReference>
<feature type="transmembrane region" description="Helical" evidence="1">
    <location>
        <begin position="59"/>
        <end position="81"/>
    </location>
</feature>
<keyword evidence="3" id="KW-1185">Reference proteome</keyword>
<dbReference type="InterPro" id="IPR058061">
    <property type="entry name" value="SCO4848-like"/>
</dbReference>
<sequence length="102" mass="10924">MLALAYSSVMVLSRGWALFLVGVGVWTWVIWPRFAVAIWNDPRSWSTGTVGAGDGTGFLWIHALLIAASLTLGAAVGVLGVRGLLAQRRLHRAGVNRPDQAV</sequence>
<dbReference type="NCBIfam" id="NF046117">
    <property type="entry name" value="SCO4848_fam"/>
    <property type="match status" value="1"/>
</dbReference>
<evidence type="ECO:0000313" key="2">
    <source>
        <dbReference type="EMBL" id="SCL39666.1"/>
    </source>
</evidence>
<name>A0A1C6TCY1_9ACTN</name>
<feature type="transmembrane region" description="Helical" evidence="1">
    <location>
        <begin position="16"/>
        <end position="39"/>
    </location>
</feature>
<proteinExistence type="predicted"/>
<accession>A0A1C6TCY1</accession>
<reference evidence="3" key="1">
    <citation type="submission" date="2016-06" db="EMBL/GenBank/DDBJ databases">
        <authorList>
            <person name="Varghese N."/>
            <person name="Submissions Spin"/>
        </authorList>
    </citation>
    <scope>NUCLEOTIDE SEQUENCE [LARGE SCALE GENOMIC DNA]</scope>
    <source>
        <strain evidence="3">DSM 43817</strain>
    </source>
</reference>
<evidence type="ECO:0000313" key="3">
    <source>
        <dbReference type="Proteomes" id="UP000198959"/>
    </source>
</evidence>
<dbReference type="STRING" id="145854.GA0074692_5440"/>
<keyword evidence="1" id="KW-0472">Membrane</keyword>
<keyword evidence="1" id="KW-0812">Transmembrane</keyword>
<protein>
    <submittedName>
        <fullName evidence="2">Uncharacterized protein</fullName>
    </submittedName>
</protein>